<dbReference type="RefSeq" id="XP_013400110.1">
    <property type="nucleotide sequence ID" value="XM_013544656.1"/>
</dbReference>
<dbReference type="GO" id="GO:0008253">
    <property type="term" value="F:5'-nucleotidase activity"/>
    <property type="evidence" value="ECO:0007669"/>
    <property type="project" value="InterPro"/>
</dbReference>
<dbReference type="GO" id="GO:0000287">
    <property type="term" value="F:magnesium ion binding"/>
    <property type="evidence" value="ECO:0007669"/>
    <property type="project" value="InterPro"/>
</dbReference>
<dbReference type="AlphaFoldDB" id="A0A1S3IPG5"/>
<dbReference type="GO" id="GO:0005829">
    <property type="term" value="C:cytosol"/>
    <property type="evidence" value="ECO:0007669"/>
    <property type="project" value="TreeGrafter"/>
</dbReference>
<feature type="region of interest" description="Disordered" evidence="1">
    <location>
        <begin position="306"/>
        <end position="379"/>
    </location>
</feature>
<dbReference type="KEGG" id="lak:106166183"/>
<organism evidence="2 3">
    <name type="scientific">Lingula anatina</name>
    <name type="common">Brachiopod</name>
    <name type="synonym">Lingula unguis</name>
    <dbReference type="NCBI Taxonomy" id="7574"/>
    <lineage>
        <taxon>Eukaryota</taxon>
        <taxon>Metazoa</taxon>
        <taxon>Spiralia</taxon>
        <taxon>Lophotrochozoa</taxon>
        <taxon>Brachiopoda</taxon>
        <taxon>Linguliformea</taxon>
        <taxon>Lingulata</taxon>
        <taxon>Lingulida</taxon>
        <taxon>Linguloidea</taxon>
        <taxon>Lingulidae</taxon>
        <taxon>Lingula</taxon>
    </lineage>
</organism>
<dbReference type="GO" id="GO:0046085">
    <property type="term" value="P:adenosine metabolic process"/>
    <property type="evidence" value="ECO:0007669"/>
    <property type="project" value="TreeGrafter"/>
</dbReference>
<proteinExistence type="predicted"/>
<dbReference type="InterPro" id="IPR010394">
    <property type="entry name" value="5-nucleotidase"/>
</dbReference>
<dbReference type="STRING" id="7574.A0A1S3IPG5"/>
<dbReference type="PANTHER" id="PTHR31367:SF5">
    <property type="entry name" value="CYTOSOLIC 5'-NUCLEOTIDASE 1A"/>
    <property type="match status" value="1"/>
</dbReference>
<sequence length="379" mass="41956">MVHGWSRDTPAVKIAVSSRALFDQTKEYTIFKEQGVKAYTEYHHAHEEEILEPGTAFPFIKAAHTVNAKLKEAGAPENELFEIVLMSHNQADTAGIRLIRSIHHHGMWCMGLKIDQMCLTDGASLVGYLKAYDITLYLSSHTYEVQEALKAGFGAAAIFPQKMAENQSVDQLRIVFDCDAVLFSDEAEQIFQTKGLGAFLDFENERMNEPLPEGPLKPFAVAIGKMQKRLEDANFNPSPIRTYIVTARSSSHGSGIRTLKTLRSWGLKINECNFLCGRPKGPVLSAIKAHIFFDDTQKNIESAHEYGVPSGHVNFGEGVSSRAHSEDKQSEKQEGSGSTKRPQPHEDVATESVDFSSQDEGSITGEVATPGKRSSKRRK</sequence>
<dbReference type="InParanoid" id="A0A1S3IPG5"/>
<protein>
    <submittedName>
        <fullName evidence="3">Cytosolic 5'-nucleotidase 1A isoform X1</fullName>
    </submittedName>
</protein>
<keyword evidence="2" id="KW-1185">Reference proteome</keyword>
<reference evidence="3" key="1">
    <citation type="submission" date="2025-08" db="UniProtKB">
        <authorList>
            <consortium name="RefSeq"/>
        </authorList>
    </citation>
    <scope>IDENTIFICATION</scope>
    <source>
        <tissue evidence="3">Gonads</tissue>
    </source>
</reference>
<evidence type="ECO:0000313" key="3">
    <source>
        <dbReference type="RefSeq" id="XP_013400110.1"/>
    </source>
</evidence>
<evidence type="ECO:0000256" key="1">
    <source>
        <dbReference type="SAM" id="MobiDB-lite"/>
    </source>
</evidence>
<feature type="compositionally biased region" description="Basic and acidic residues" evidence="1">
    <location>
        <begin position="323"/>
        <end position="334"/>
    </location>
</feature>
<dbReference type="GeneID" id="106166183"/>
<dbReference type="OrthoDB" id="9994138at2759"/>
<dbReference type="GO" id="GO:0009117">
    <property type="term" value="P:nucleotide metabolic process"/>
    <property type="evidence" value="ECO:0007669"/>
    <property type="project" value="InterPro"/>
</dbReference>
<accession>A0A1S3IPG5</accession>
<name>A0A1S3IPG5_LINAN</name>
<evidence type="ECO:0000313" key="2">
    <source>
        <dbReference type="Proteomes" id="UP000085678"/>
    </source>
</evidence>
<dbReference type="PANTHER" id="PTHR31367">
    <property type="entry name" value="CYTOSOLIC 5'-NUCLEOTIDASE 1 FAMILY MEMBER"/>
    <property type="match status" value="1"/>
</dbReference>
<dbReference type="GO" id="GO:0000166">
    <property type="term" value="F:nucleotide binding"/>
    <property type="evidence" value="ECO:0007669"/>
    <property type="project" value="InterPro"/>
</dbReference>
<gene>
    <name evidence="3" type="primary">LOC106166183</name>
</gene>
<dbReference type="Proteomes" id="UP000085678">
    <property type="component" value="Unplaced"/>
</dbReference>
<dbReference type="Pfam" id="PF06189">
    <property type="entry name" value="5-nucleotidase"/>
    <property type="match status" value="1"/>
</dbReference>